<comment type="similarity">
    <text evidence="2">Belongs to the UPF0014 family.</text>
</comment>
<evidence type="ECO:0000256" key="3">
    <source>
        <dbReference type="ARBA" id="ARBA00022692"/>
    </source>
</evidence>
<dbReference type="PANTHER" id="PTHR30028">
    <property type="entry name" value="UPF0014 INNER MEMBRANE PROTEIN YBBM-RELATED"/>
    <property type="match status" value="1"/>
</dbReference>
<organism evidence="7 8">
    <name type="scientific">Polycladomyces zharkentensis</name>
    <dbReference type="NCBI Taxonomy" id="2807616"/>
    <lineage>
        <taxon>Bacteria</taxon>
        <taxon>Bacillati</taxon>
        <taxon>Bacillota</taxon>
        <taxon>Bacilli</taxon>
        <taxon>Bacillales</taxon>
        <taxon>Thermoactinomycetaceae</taxon>
        <taxon>Polycladomyces</taxon>
    </lineage>
</organism>
<dbReference type="Pfam" id="PF03649">
    <property type="entry name" value="UPF0014"/>
    <property type="match status" value="1"/>
</dbReference>
<keyword evidence="5 6" id="KW-0472">Membrane</keyword>
<dbReference type="InterPro" id="IPR005226">
    <property type="entry name" value="UPF0014_fam"/>
</dbReference>
<reference evidence="7" key="1">
    <citation type="journal article" date="2024" name="Int. J. Syst. Evol. Microbiol.">
        <title>Polycladomyces zharkentensis sp. nov., a novel thermophilic cellulose- and starch-degrading member of the Bacillota from a geothermal aquifer in Kazakhstan.</title>
        <authorList>
            <person name="Mashzhan A."/>
            <person name="Kistaubayeva A."/>
            <person name="Javier-Lopez R."/>
            <person name="Bissenova U."/>
            <person name="Bissenbay A."/>
            <person name="Birkeland N.K."/>
        </authorList>
    </citation>
    <scope>NUCLEOTIDE SEQUENCE</scope>
    <source>
        <strain evidence="7">ZKZ2T</strain>
    </source>
</reference>
<evidence type="ECO:0000256" key="4">
    <source>
        <dbReference type="ARBA" id="ARBA00022989"/>
    </source>
</evidence>
<evidence type="ECO:0000313" key="8">
    <source>
        <dbReference type="Proteomes" id="UP001177120"/>
    </source>
</evidence>
<evidence type="ECO:0000313" key="7">
    <source>
        <dbReference type="EMBL" id="MBN2909311.1"/>
    </source>
</evidence>
<dbReference type="RefSeq" id="WP_205494248.1">
    <property type="nucleotide sequence ID" value="NZ_JAFHAP010000007.1"/>
</dbReference>
<evidence type="ECO:0000256" key="2">
    <source>
        <dbReference type="ARBA" id="ARBA00005268"/>
    </source>
</evidence>
<comment type="caution">
    <text evidence="7">The sequence shown here is derived from an EMBL/GenBank/DDBJ whole genome shotgun (WGS) entry which is preliminary data.</text>
</comment>
<keyword evidence="4 6" id="KW-1133">Transmembrane helix</keyword>
<proteinExistence type="inferred from homology"/>
<evidence type="ECO:0000256" key="5">
    <source>
        <dbReference type="ARBA" id="ARBA00023136"/>
    </source>
</evidence>
<keyword evidence="3 6" id="KW-0812">Transmembrane</keyword>
<dbReference type="EMBL" id="JAFHAP010000007">
    <property type="protein sequence ID" value="MBN2909311.1"/>
    <property type="molecule type" value="Genomic_DNA"/>
</dbReference>
<feature type="transmembrane region" description="Helical" evidence="6">
    <location>
        <begin position="117"/>
        <end position="138"/>
    </location>
</feature>
<feature type="transmembrane region" description="Helical" evidence="6">
    <location>
        <begin position="31"/>
        <end position="52"/>
    </location>
</feature>
<gene>
    <name evidence="7" type="primary">fetB</name>
    <name evidence="7" type="ORF">JQC72_07210</name>
</gene>
<comment type="subcellular location">
    <subcellularLocation>
        <location evidence="1">Membrane</location>
        <topology evidence="1">Multi-pass membrane protein</topology>
    </subcellularLocation>
</comment>
<keyword evidence="8" id="KW-1185">Reference proteome</keyword>
<dbReference type="PANTHER" id="PTHR30028:SF0">
    <property type="entry name" value="PROTEIN ALUMINUM SENSITIVE 3"/>
    <property type="match status" value="1"/>
</dbReference>
<evidence type="ECO:0000256" key="1">
    <source>
        <dbReference type="ARBA" id="ARBA00004141"/>
    </source>
</evidence>
<evidence type="ECO:0000256" key="6">
    <source>
        <dbReference type="SAM" id="Phobius"/>
    </source>
</evidence>
<feature type="transmembrane region" description="Helical" evidence="6">
    <location>
        <begin position="58"/>
        <end position="74"/>
    </location>
</feature>
<protein>
    <submittedName>
        <fullName evidence="7">Iron export ABC transporter permease subunit FetB</fullName>
    </submittedName>
</protein>
<feature type="transmembrane region" description="Helical" evidence="6">
    <location>
        <begin position="6"/>
        <end position="24"/>
    </location>
</feature>
<feature type="transmembrane region" description="Helical" evidence="6">
    <location>
        <begin position="86"/>
        <end position="111"/>
    </location>
</feature>
<feature type="transmembrane region" description="Helical" evidence="6">
    <location>
        <begin position="214"/>
        <end position="236"/>
    </location>
</feature>
<name>A0ABS2WIG6_9BACL</name>
<dbReference type="Proteomes" id="UP001177120">
    <property type="component" value="Unassembled WGS sequence"/>
</dbReference>
<sequence length="262" mass="29058">MTATATLWTLAFVLVAMGFSLWLRLGLERDLVIGTIRAAIQLTAVGYVLHFVFSRQSAYWMVLMWTVMIVVAARNSATRGKGIPRIFLRIFFTLSVVTGFTLLMMVWMKLIPVKAQVLIPVSGMVIGNSMVVSSLLLNRMKELSESMREEILVALSLGATRRQASARLLKRSIRSGMIPIIDSLKTVGLVQLPGMMTGLIIAGTNPIEAVRYQLLIMFSFTASSALTSILLGFLVYPTLFTPAHQWIGWRERETTWDGLGGD</sequence>
<accession>A0ABS2WIG6</accession>